<sequence length="461" mass="50519">MARMGRSSGSKPKTDHSRPITLGSASSLAPRPELDIEALSHLPALYRASRSPQPALSLTNPRRLRYPISAANGSLPEPALHSAPLSRPPAPRSTRSEYGTRISRVVLCLWKFSRISLRTVASPFSPDWCISFGRVSGRIGFLLRNTHDLSKNLLVASSLQCGTISALSALSRRQDTIYKSGAMPVYHLTSPMPHQPPIHLEEIVKGWRDVRAPCRPLKLHPIYRPRRSMFLCALSDGDGPVNTILIAPGANPHLPWSSSRVSPLRSTSDPFTPPSARFPQRVLQVAQLLPVSAGQIPNPDIERWPPLCGPTTRSFGLKDTALKEDDTLLPCKSLLSPTACAARGRKACKASIRIALVFYSLPLHALAGLRLLGCILLQSMPGCRRSILSRPGQIKISFLLRMLELHVSFFKEGAREPNRLDAAPHRVQLRVCRSLSATAFRQVLHLASVSIDISVALLRSA</sequence>
<keyword evidence="3" id="KW-1185">Reference proteome</keyword>
<feature type="region of interest" description="Disordered" evidence="1">
    <location>
        <begin position="75"/>
        <end position="96"/>
    </location>
</feature>
<gene>
    <name evidence="2" type="ORF">B0H17DRAFT_1139567</name>
</gene>
<protein>
    <submittedName>
        <fullName evidence="2">Uncharacterized protein</fullName>
    </submittedName>
</protein>
<dbReference type="Proteomes" id="UP001221757">
    <property type="component" value="Unassembled WGS sequence"/>
</dbReference>
<accession>A0AAD7G8N3</accession>
<evidence type="ECO:0000313" key="2">
    <source>
        <dbReference type="EMBL" id="KAJ7677552.1"/>
    </source>
</evidence>
<feature type="region of interest" description="Disordered" evidence="1">
    <location>
        <begin position="1"/>
        <end position="28"/>
    </location>
</feature>
<proteinExistence type="predicted"/>
<dbReference type="EMBL" id="JARKIE010000137">
    <property type="protein sequence ID" value="KAJ7677552.1"/>
    <property type="molecule type" value="Genomic_DNA"/>
</dbReference>
<name>A0AAD7G8N3_MYCRO</name>
<comment type="caution">
    <text evidence="2">The sequence shown here is derived from an EMBL/GenBank/DDBJ whole genome shotgun (WGS) entry which is preliminary data.</text>
</comment>
<evidence type="ECO:0000256" key="1">
    <source>
        <dbReference type="SAM" id="MobiDB-lite"/>
    </source>
</evidence>
<evidence type="ECO:0000313" key="3">
    <source>
        <dbReference type="Proteomes" id="UP001221757"/>
    </source>
</evidence>
<reference evidence="2" key="1">
    <citation type="submission" date="2023-03" db="EMBL/GenBank/DDBJ databases">
        <title>Massive genome expansion in bonnet fungi (Mycena s.s.) driven by repeated elements and novel gene families across ecological guilds.</title>
        <authorList>
            <consortium name="Lawrence Berkeley National Laboratory"/>
            <person name="Harder C.B."/>
            <person name="Miyauchi S."/>
            <person name="Viragh M."/>
            <person name="Kuo A."/>
            <person name="Thoen E."/>
            <person name="Andreopoulos B."/>
            <person name="Lu D."/>
            <person name="Skrede I."/>
            <person name="Drula E."/>
            <person name="Henrissat B."/>
            <person name="Morin E."/>
            <person name="Kohler A."/>
            <person name="Barry K."/>
            <person name="LaButti K."/>
            <person name="Morin E."/>
            <person name="Salamov A."/>
            <person name="Lipzen A."/>
            <person name="Mereny Z."/>
            <person name="Hegedus B."/>
            <person name="Baldrian P."/>
            <person name="Stursova M."/>
            <person name="Weitz H."/>
            <person name="Taylor A."/>
            <person name="Grigoriev I.V."/>
            <person name="Nagy L.G."/>
            <person name="Martin F."/>
            <person name="Kauserud H."/>
        </authorList>
    </citation>
    <scope>NUCLEOTIDE SEQUENCE</scope>
    <source>
        <strain evidence="2">CBHHK067</strain>
    </source>
</reference>
<organism evidence="2 3">
    <name type="scientific">Mycena rosella</name>
    <name type="common">Pink bonnet</name>
    <name type="synonym">Agaricus rosellus</name>
    <dbReference type="NCBI Taxonomy" id="1033263"/>
    <lineage>
        <taxon>Eukaryota</taxon>
        <taxon>Fungi</taxon>
        <taxon>Dikarya</taxon>
        <taxon>Basidiomycota</taxon>
        <taxon>Agaricomycotina</taxon>
        <taxon>Agaricomycetes</taxon>
        <taxon>Agaricomycetidae</taxon>
        <taxon>Agaricales</taxon>
        <taxon>Marasmiineae</taxon>
        <taxon>Mycenaceae</taxon>
        <taxon>Mycena</taxon>
    </lineage>
</organism>
<dbReference type="AlphaFoldDB" id="A0AAD7G8N3"/>